<accession>A0ACB9BVK8</accession>
<protein>
    <submittedName>
        <fullName evidence="1">Uncharacterized protein</fullName>
    </submittedName>
</protein>
<organism evidence="1 2">
    <name type="scientific">Smallanthus sonchifolius</name>
    <dbReference type="NCBI Taxonomy" id="185202"/>
    <lineage>
        <taxon>Eukaryota</taxon>
        <taxon>Viridiplantae</taxon>
        <taxon>Streptophyta</taxon>
        <taxon>Embryophyta</taxon>
        <taxon>Tracheophyta</taxon>
        <taxon>Spermatophyta</taxon>
        <taxon>Magnoliopsida</taxon>
        <taxon>eudicotyledons</taxon>
        <taxon>Gunneridae</taxon>
        <taxon>Pentapetalae</taxon>
        <taxon>asterids</taxon>
        <taxon>campanulids</taxon>
        <taxon>Asterales</taxon>
        <taxon>Asteraceae</taxon>
        <taxon>Asteroideae</taxon>
        <taxon>Heliantheae alliance</taxon>
        <taxon>Millerieae</taxon>
        <taxon>Smallanthus</taxon>
    </lineage>
</organism>
<evidence type="ECO:0000313" key="2">
    <source>
        <dbReference type="Proteomes" id="UP001056120"/>
    </source>
</evidence>
<name>A0ACB9BVK8_9ASTR</name>
<dbReference type="EMBL" id="CM042039">
    <property type="protein sequence ID" value="KAI3726035.1"/>
    <property type="molecule type" value="Genomic_DNA"/>
</dbReference>
<proteinExistence type="predicted"/>
<keyword evidence="2" id="KW-1185">Reference proteome</keyword>
<evidence type="ECO:0000313" key="1">
    <source>
        <dbReference type="EMBL" id="KAI3726035.1"/>
    </source>
</evidence>
<comment type="caution">
    <text evidence="1">The sequence shown here is derived from an EMBL/GenBank/DDBJ whole genome shotgun (WGS) entry which is preliminary data.</text>
</comment>
<reference evidence="2" key="1">
    <citation type="journal article" date="2022" name="Mol. Ecol. Resour.">
        <title>The genomes of chicory, endive, great burdock and yacon provide insights into Asteraceae palaeo-polyploidization history and plant inulin production.</title>
        <authorList>
            <person name="Fan W."/>
            <person name="Wang S."/>
            <person name="Wang H."/>
            <person name="Wang A."/>
            <person name="Jiang F."/>
            <person name="Liu H."/>
            <person name="Zhao H."/>
            <person name="Xu D."/>
            <person name="Zhang Y."/>
        </authorList>
    </citation>
    <scope>NUCLEOTIDE SEQUENCE [LARGE SCALE GENOMIC DNA]</scope>
    <source>
        <strain evidence="2">cv. Yunnan</strain>
    </source>
</reference>
<reference evidence="1 2" key="2">
    <citation type="journal article" date="2022" name="Mol. Ecol. Resour.">
        <title>The genomes of chicory, endive, great burdock and yacon provide insights into Asteraceae paleo-polyploidization history and plant inulin production.</title>
        <authorList>
            <person name="Fan W."/>
            <person name="Wang S."/>
            <person name="Wang H."/>
            <person name="Wang A."/>
            <person name="Jiang F."/>
            <person name="Liu H."/>
            <person name="Zhao H."/>
            <person name="Xu D."/>
            <person name="Zhang Y."/>
        </authorList>
    </citation>
    <scope>NUCLEOTIDE SEQUENCE [LARGE SCALE GENOMIC DNA]</scope>
    <source>
        <strain evidence="2">cv. Yunnan</strain>
        <tissue evidence="1">Leaves</tissue>
    </source>
</reference>
<sequence>MRRARAAMVDVLAATETEDQYYHQVLLIYSVLIMVSSARVASATALTYGECSPQVALMKTQQLSNCRMVLSLTEKPKLPRQTKMFQFFVSNKHIAYIRIICDFSKFDHYS</sequence>
<dbReference type="Proteomes" id="UP001056120">
    <property type="component" value="Linkage Group LG22"/>
</dbReference>
<gene>
    <name evidence="1" type="ORF">L1987_65832</name>
</gene>